<evidence type="ECO:0000256" key="1">
    <source>
        <dbReference type="ARBA" id="ARBA00008563"/>
    </source>
</evidence>
<dbReference type="GO" id="GO:0005762">
    <property type="term" value="C:mitochondrial large ribosomal subunit"/>
    <property type="evidence" value="ECO:0007669"/>
    <property type="project" value="TreeGrafter"/>
</dbReference>
<dbReference type="PANTHER" id="PTHR21349:SF0">
    <property type="entry name" value="LARGE RIBOSOMAL SUBUNIT PROTEIN BL21M"/>
    <property type="match status" value="1"/>
</dbReference>
<dbReference type="SUPFAM" id="SSF141091">
    <property type="entry name" value="L21p-like"/>
    <property type="match status" value="1"/>
</dbReference>
<dbReference type="eggNOG" id="KOG1686">
    <property type="taxonomic scope" value="Eukaryota"/>
</dbReference>
<name>G0QTJ8_ICHMU</name>
<dbReference type="GO" id="GO:0003735">
    <property type="term" value="F:structural constituent of ribosome"/>
    <property type="evidence" value="ECO:0007669"/>
    <property type="project" value="TreeGrafter"/>
</dbReference>
<dbReference type="OMA" id="QIITEFM"/>
<dbReference type="STRING" id="857967.G0QTJ8"/>
<keyword evidence="3" id="KW-0689">Ribosomal protein</keyword>
<comment type="similarity">
    <text evidence="1">Belongs to the bacterial ribosomal protein bL21 family.</text>
</comment>
<keyword evidence="4" id="KW-1185">Reference proteome</keyword>
<keyword evidence="3" id="KW-0687">Ribonucleoprotein</keyword>
<dbReference type="RefSeq" id="XP_004034935.1">
    <property type="nucleotide sequence ID" value="XM_004034887.1"/>
</dbReference>
<evidence type="ECO:0000313" key="3">
    <source>
        <dbReference type="EMBL" id="EGR31449.1"/>
    </source>
</evidence>
<dbReference type="AlphaFoldDB" id="G0QTJ8"/>
<protein>
    <recommendedName>
        <fullName evidence="2">Large ribosomal subunit protein bL21m</fullName>
    </recommendedName>
</protein>
<dbReference type="InterPro" id="IPR036164">
    <property type="entry name" value="bL21-like_sf"/>
</dbReference>
<dbReference type="InParanoid" id="G0QTJ8"/>
<dbReference type="GeneID" id="14907607"/>
<dbReference type="PANTHER" id="PTHR21349">
    <property type="entry name" value="50S RIBOSOMAL PROTEIN L21"/>
    <property type="match status" value="1"/>
</dbReference>
<proteinExistence type="inferred from homology"/>
<dbReference type="Pfam" id="PF00829">
    <property type="entry name" value="Ribosomal_L21p"/>
    <property type="match status" value="1"/>
</dbReference>
<dbReference type="Proteomes" id="UP000008983">
    <property type="component" value="Unassembled WGS sequence"/>
</dbReference>
<accession>G0QTJ8</accession>
<gene>
    <name evidence="3" type="ORF">IMG5_108980</name>
</gene>
<dbReference type="InterPro" id="IPR028909">
    <property type="entry name" value="bL21-like"/>
</dbReference>
<dbReference type="EMBL" id="GL983859">
    <property type="protein sequence ID" value="EGR31449.1"/>
    <property type="molecule type" value="Genomic_DNA"/>
</dbReference>
<organism evidence="3 4">
    <name type="scientific">Ichthyophthirius multifiliis</name>
    <name type="common">White spot disease agent</name>
    <name type="synonym">Ich</name>
    <dbReference type="NCBI Taxonomy" id="5932"/>
    <lineage>
        <taxon>Eukaryota</taxon>
        <taxon>Sar</taxon>
        <taxon>Alveolata</taxon>
        <taxon>Ciliophora</taxon>
        <taxon>Intramacronucleata</taxon>
        <taxon>Oligohymenophorea</taxon>
        <taxon>Hymenostomatida</taxon>
        <taxon>Ophryoglenina</taxon>
        <taxon>Ichthyophthirius</taxon>
    </lineage>
</organism>
<sequence length="175" mass="20843">MDKKYVRIRNEWQKALQKKAHRRERIKEIKATRPEIQPENQKLVIHQPLKGIQYPAKDDEIFAVVEILGFQYKVLQDDMLTVDWLKEYDINQQIIFDKVLAIGTTDYTAIGRPYISTAKVQYIYLYILKKNIFNEKRSMQLQNNKLRHRTMMTVLRVDKVEHILDESILQKAVGL</sequence>
<reference evidence="3 4" key="1">
    <citation type="submission" date="2011-07" db="EMBL/GenBank/DDBJ databases">
        <authorList>
            <person name="Coyne R."/>
            <person name="Brami D."/>
            <person name="Johnson J."/>
            <person name="Hostetler J."/>
            <person name="Hannick L."/>
            <person name="Clark T."/>
            <person name="Cassidy-Hanley D."/>
            <person name="Inman J."/>
        </authorList>
    </citation>
    <scope>NUCLEOTIDE SEQUENCE [LARGE SCALE GENOMIC DNA]</scope>
    <source>
        <strain evidence="3 4">G5</strain>
    </source>
</reference>
<evidence type="ECO:0000313" key="4">
    <source>
        <dbReference type="Proteomes" id="UP000008983"/>
    </source>
</evidence>
<dbReference type="OrthoDB" id="5994at2759"/>
<evidence type="ECO:0000256" key="2">
    <source>
        <dbReference type="ARBA" id="ARBA00044129"/>
    </source>
</evidence>